<keyword evidence="1" id="KW-0812">Transmembrane</keyword>
<evidence type="ECO:0000313" key="4">
    <source>
        <dbReference type="Proteomes" id="UP000037505"/>
    </source>
</evidence>
<feature type="domain" description="DUF7704" evidence="2">
    <location>
        <begin position="5"/>
        <end position="146"/>
    </location>
</feature>
<dbReference type="Pfam" id="PF24803">
    <property type="entry name" value="DUF7704"/>
    <property type="match status" value="1"/>
</dbReference>
<evidence type="ECO:0000256" key="1">
    <source>
        <dbReference type="SAM" id="Phobius"/>
    </source>
</evidence>
<dbReference type="RefSeq" id="XP_015401276.1">
    <property type="nucleotide sequence ID" value="XM_015556567.1"/>
</dbReference>
<dbReference type="Proteomes" id="UP000037505">
    <property type="component" value="Unassembled WGS sequence"/>
</dbReference>
<organism evidence="3 4">
    <name type="scientific">Aspergillus nomiae NRRL (strain ATCC 15546 / NRRL 13137 / CBS 260.88 / M93)</name>
    <dbReference type="NCBI Taxonomy" id="1509407"/>
    <lineage>
        <taxon>Eukaryota</taxon>
        <taxon>Fungi</taxon>
        <taxon>Dikarya</taxon>
        <taxon>Ascomycota</taxon>
        <taxon>Pezizomycotina</taxon>
        <taxon>Eurotiomycetes</taxon>
        <taxon>Eurotiomycetidae</taxon>
        <taxon>Eurotiales</taxon>
        <taxon>Aspergillaceae</taxon>
        <taxon>Aspergillus</taxon>
        <taxon>Aspergillus subgen. Circumdati</taxon>
    </lineage>
</organism>
<dbReference type="STRING" id="1509407.A0A0L1IMF1"/>
<keyword evidence="1" id="KW-0472">Membrane</keyword>
<reference evidence="3 4" key="1">
    <citation type="submission" date="2014-06" db="EMBL/GenBank/DDBJ databases">
        <title>The Genome of the Aflatoxigenic Filamentous Fungus Aspergillus nomius.</title>
        <authorList>
            <person name="Moore M.G."/>
            <person name="Shannon B.M."/>
            <person name="Brian M.M."/>
        </authorList>
    </citation>
    <scope>NUCLEOTIDE SEQUENCE [LARGE SCALE GENOMIC DNA]</scope>
    <source>
        <strain evidence="3 4">NRRL 13137</strain>
    </source>
</reference>
<dbReference type="InterPro" id="IPR056121">
    <property type="entry name" value="DUF7704"/>
</dbReference>
<gene>
    <name evidence="3" type="ORF">ANOM_011311</name>
</gene>
<dbReference type="AlphaFoldDB" id="A0A0L1IMF1"/>
<protein>
    <recommendedName>
        <fullName evidence="2">DUF7704 domain-containing protein</fullName>
    </recommendedName>
</protein>
<dbReference type="PANTHER" id="PTHR37019:SF2">
    <property type="entry name" value="EXPERA DOMAIN-CONTAINING PROTEIN"/>
    <property type="match status" value="1"/>
</dbReference>
<proteinExistence type="predicted"/>
<keyword evidence="1" id="KW-1133">Transmembrane helix</keyword>
<keyword evidence="4" id="KW-1185">Reference proteome</keyword>
<sequence>MGVDVPSWPHFLFRVFEPLSCFGGYIFPLLDLNKFIVDSTPNVPAPETIHPSSVVLAGQLGNIYAVLGLLSFLIHHNTNDPKVFRNYILAYVFSDINHLYATYRGVGWDTFVDPWAWQNLLTWGNIGMTVFMLVNRILFLLGVFGNAKRLRPIRRRTEPAHSREGRRNPAVWVRNRWCAEINAALLLGLVILSCVGWGLGLSWTM</sequence>
<feature type="transmembrane region" description="Helical" evidence="1">
    <location>
        <begin position="123"/>
        <end position="147"/>
    </location>
</feature>
<name>A0A0L1IMF1_ASPN3</name>
<feature type="transmembrane region" description="Helical" evidence="1">
    <location>
        <begin position="54"/>
        <end position="74"/>
    </location>
</feature>
<accession>A0A0L1IMF1</accession>
<feature type="transmembrane region" description="Helical" evidence="1">
    <location>
        <begin position="183"/>
        <end position="203"/>
    </location>
</feature>
<evidence type="ECO:0000313" key="3">
    <source>
        <dbReference type="EMBL" id="KNG80353.1"/>
    </source>
</evidence>
<dbReference type="GeneID" id="26813115"/>
<evidence type="ECO:0000259" key="2">
    <source>
        <dbReference type="Pfam" id="PF24803"/>
    </source>
</evidence>
<dbReference type="PANTHER" id="PTHR37019">
    <property type="entry name" value="CHROMOSOME 1, WHOLE GENOME SHOTGUN SEQUENCE"/>
    <property type="match status" value="1"/>
</dbReference>
<dbReference type="EMBL" id="JNOM01000626">
    <property type="protein sequence ID" value="KNG80353.1"/>
    <property type="molecule type" value="Genomic_DNA"/>
</dbReference>
<feature type="transmembrane region" description="Helical" evidence="1">
    <location>
        <begin position="86"/>
        <end position="103"/>
    </location>
</feature>
<comment type="caution">
    <text evidence="3">The sequence shown here is derived from an EMBL/GenBank/DDBJ whole genome shotgun (WGS) entry which is preliminary data.</text>
</comment>
<dbReference type="OrthoDB" id="2937326at2759"/>